<gene>
    <name evidence="2" type="ORF">ECPE_LOCUS5330</name>
</gene>
<dbReference type="WBParaSite" id="ECPE_0000534301-mRNA-1">
    <property type="protein sequence ID" value="ECPE_0000534301-mRNA-1"/>
    <property type="gene ID" value="ECPE_0000534301"/>
</dbReference>
<reference evidence="2 3" key="2">
    <citation type="submission" date="2018-11" db="EMBL/GenBank/DDBJ databases">
        <authorList>
            <consortium name="Pathogen Informatics"/>
        </authorList>
    </citation>
    <scope>NUCLEOTIDE SEQUENCE [LARGE SCALE GENOMIC DNA]</scope>
    <source>
        <strain evidence="2 3">Egypt</strain>
    </source>
</reference>
<evidence type="ECO:0000313" key="3">
    <source>
        <dbReference type="Proteomes" id="UP000272942"/>
    </source>
</evidence>
<dbReference type="PROSITE" id="PS50010">
    <property type="entry name" value="DH_2"/>
    <property type="match status" value="1"/>
</dbReference>
<dbReference type="InterPro" id="IPR035899">
    <property type="entry name" value="DBL_dom_sf"/>
</dbReference>
<dbReference type="SUPFAM" id="SSF48065">
    <property type="entry name" value="DBL homology domain (DH-domain)"/>
    <property type="match status" value="1"/>
</dbReference>
<reference evidence="4" key="1">
    <citation type="submission" date="2016-06" db="UniProtKB">
        <authorList>
            <consortium name="WormBaseParasite"/>
        </authorList>
    </citation>
    <scope>IDENTIFICATION</scope>
</reference>
<dbReference type="CDD" id="cd00160">
    <property type="entry name" value="RhoGEF"/>
    <property type="match status" value="1"/>
</dbReference>
<evidence type="ECO:0000313" key="2">
    <source>
        <dbReference type="EMBL" id="VDP75238.1"/>
    </source>
</evidence>
<name>A0A183AEE5_9TREM</name>
<dbReference type="PANTHER" id="PTHR45924:SF2">
    <property type="entry name" value="FI17866P1"/>
    <property type="match status" value="1"/>
</dbReference>
<dbReference type="Proteomes" id="UP000272942">
    <property type="component" value="Unassembled WGS sequence"/>
</dbReference>
<dbReference type="GO" id="GO:0031267">
    <property type="term" value="F:small GTPase binding"/>
    <property type="evidence" value="ECO:0007669"/>
    <property type="project" value="TreeGrafter"/>
</dbReference>
<dbReference type="InterPro" id="IPR000219">
    <property type="entry name" value="DH_dom"/>
</dbReference>
<keyword evidence="3" id="KW-1185">Reference proteome</keyword>
<proteinExistence type="predicted"/>
<dbReference type="OrthoDB" id="1594986at2759"/>
<dbReference type="Gene3D" id="1.20.900.10">
    <property type="entry name" value="Dbl homology (DH) domain"/>
    <property type="match status" value="1"/>
</dbReference>
<dbReference type="AlphaFoldDB" id="A0A183AEE5"/>
<dbReference type="Pfam" id="PF00621">
    <property type="entry name" value="RhoGEF"/>
    <property type="match status" value="1"/>
</dbReference>
<feature type="domain" description="DH" evidence="1">
    <location>
        <begin position="38"/>
        <end position="245"/>
    </location>
</feature>
<evidence type="ECO:0000313" key="4">
    <source>
        <dbReference type="WBParaSite" id="ECPE_0000534301-mRNA-1"/>
    </source>
</evidence>
<sequence>MNGARLALSVDRLSGSDGTLNDTNPWTLYPTANPALKRLRCVIDELVNTEKSYVQSLLDIDQGYLAPLTQDPDVESSILDIIFGRISELRQFHEHLLLSLHLHRNDLIQLARVFLNNARQFEYLYVDFCINYCKSIRTLQDAKQSRASLWKKLIVCQQNLGHQLPVETYLLKPVQRVLKYQLLLQECVKHCMSAIHSLPSSGQTSACLERAVSTSNDLHSPDSDFDLLQQLNEAVPVLGQALERMIKVSYS</sequence>
<dbReference type="GO" id="GO:0005085">
    <property type="term" value="F:guanyl-nucleotide exchange factor activity"/>
    <property type="evidence" value="ECO:0007669"/>
    <property type="project" value="InterPro"/>
</dbReference>
<protein>
    <submittedName>
        <fullName evidence="4">DH domain-containing protein</fullName>
    </submittedName>
</protein>
<dbReference type="SMART" id="SM00325">
    <property type="entry name" value="RhoGEF"/>
    <property type="match status" value="1"/>
</dbReference>
<accession>A0A183AEE5</accession>
<organism evidence="4">
    <name type="scientific">Echinostoma caproni</name>
    <dbReference type="NCBI Taxonomy" id="27848"/>
    <lineage>
        <taxon>Eukaryota</taxon>
        <taxon>Metazoa</taxon>
        <taxon>Spiralia</taxon>
        <taxon>Lophotrochozoa</taxon>
        <taxon>Platyhelminthes</taxon>
        <taxon>Trematoda</taxon>
        <taxon>Digenea</taxon>
        <taxon>Plagiorchiida</taxon>
        <taxon>Echinostomata</taxon>
        <taxon>Echinostomatoidea</taxon>
        <taxon>Echinostomatidae</taxon>
        <taxon>Echinostoma</taxon>
    </lineage>
</organism>
<dbReference type="EMBL" id="UZAN01042183">
    <property type="protein sequence ID" value="VDP75238.1"/>
    <property type="molecule type" value="Genomic_DNA"/>
</dbReference>
<dbReference type="PANTHER" id="PTHR45924">
    <property type="entry name" value="FI17866P1"/>
    <property type="match status" value="1"/>
</dbReference>
<evidence type="ECO:0000259" key="1">
    <source>
        <dbReference type="PROSITE" id="PS50010"/>
    </source>
</evidence>